<name>A0ABD1LQC6_9FABA</name>
<evidence type="ECO:0000313" key="1">
    <source>
        <dbReference type="EMBL" id="KAL2325726.1"/>
    </source>
</evidence>
<sequence length="243" mass="27728">MSSKEPRWRNLDSFPSNLDFSERRSFPLSSGIFSRIRKYPSLFYNLHISPRSVIYKIPACYPLTVKRPTHTERAHTYILTKRPTDPLTGFRPTHICVTTAIVPGTNRHSKSADHHLKQIQKTAKKHIPSGRHFSKEYWQARQNRQWGNLLFEEHDESALGRMTIKVEPLWMVHPDPPQVVSTPSIVAIKVEVPSMAQSKPTIEEDVFGSVPEVEASADEASHYNDFAVVATFTTFPEVASNHQ</sequence>
<keyword evidence="2" id="KW-1185">Reference proteome</keyword>
<comment type="caution">
    <text evidence="1">The sequence shown here is derived from an EMBL/GenBank/DDBJ whole genome shotgun (WGS) entry which is preliminary data.</text>
</comment>
<dbReference type="EMBL" id="JBGMDY010000008">
    <property type="protein sequence ID" value="KAL2325726.1"/>
    <property type="molecule type" value="Genomic_DNA"/>
</dbReference>
<dbReference type="AlphaFoldDB" id="A0ABD1LQC6"/>
<accession>A0ABD1LQC6</accession>
<dbReference type="Proteomes" id="UP001603857">
    <property type="component" value="Unassembled WGS sequence"/>
</dbReference>
<protein>
    <submittedName>
        <fullName evidence="1">Uncharacterized protein</fullName>
    </submittedName>
</protein>
<reference evidence="1 2" key="1">
    <citation type="submission" date="2024-08" db="EMBL/GenBank/DDBJ databases">
        <title>Insights into the chromosomal genome structure of Flemingia macrophylla.</title>
        <authorList>
            <person name="Ding Y."/>
            <person name="Zhao Y."/>
            <person name="Bi W."/>
            <person name="Wu M."/>
            <person name="Zhao G."/>
            <person name="Gong Y."/>
            <person name="Li W."/>
            <person name="Zhang P."/>
        </authorList>
    </citation>
    <scope>NUCLEOTIDE SEQUENCE [LARGE SCALE GENOMIC DNA]</scope>
    <source>
        <strain evidence="1">DYQJB</strain>
        <tissue evidence="1">Leaf</tissue>
    </source>
</reference>
<evidence type="ECO:0000313" key="2">
    <source>
        <dbReference type="Proteomes" id="UP001603857"/>
    </source>
</evidence>
<proteinExistence type="predicted"/>
<organism evidence="1 2">
    <name type="scientific">Flemingia macrophylla</name>
    <dbReference type="NCBI Taxonomy" id="520843"/>
    <lineage>
        <taxon>Eukaryota</taxon>
        <taxon>Viridiplantae</taxon>
        <taxon>Streptophyta</taxon>
        <taxon>Embryophyta</taxon>
        <taxon>Tracheophyta</taxon>
        <taxon>Spermatophyta</taxon>
        <taxon>Magnoliopsida</taxon>
        <taxon>eudicotyledons</taxon>
        <taxon>Gunneridae</taxon>
        <taxon>Pentapetalae</taxon>
        <taxon>rosids</taxon>
        <taxon>fabids</taxon>
        <taxon>Fabales</taxon>
        <taxon>Fabaceae</taxon>
        <taxon>Papilionoideae</taxon>
        <taxon>50 kb inversion clade</taxon>
        <taxon>NPAAA clade</taxon>
        <taxon>indigoferoid/millettioid clade</taxon>
        <taxon>Phaseoleae</taxon>
        <taxon>Flemingia</taxon>
    </lineage>
</organism>
<gene>
    <name evidence="1" type="ORF">Fmac_024784</name>
</gene>